<gene>
    <name evidence="5" type="ORF">HYY20_13685</name>
</gene>
<dbReference type="SUPFAM" id="SSF53067">
    <property type="entry name" value="Actin-like ATPase domain"/>
    <property type="match status" value="1"/>
</dbReference>
<proteinExistence type="predicted"/>
<dbReference type="PANTHER" id="PTHR11365:SF23">
    <property type="entry name" value="HYPOTHETICAL 5-OXOPROLINASE (EUROFUNG)-RELATED"/>
    <property type="match status" value="1"/>
</dbReference>
<evidence type="ECO:0000256" key="1">
    <source>
        <dbReference type="SAM" id="Coils"/>
    </source>
</evidence>
<dbReference type="Pfam" id="PF05378">
    <property type="entry name" value="Hydant_A_N"/>
    <property type="match status" value="1"/>
</dbReference>
<feature type="domain" description="Hydantoinase A/oxoprolinase" evidence="2">
    <location>
        <begin position="200"/>
        <end position="486"/>
    </location>
</feature>
<dbReference type="GO" id="GO:0017168">
    <property type="term" value="F:5-oxoprolinase (ATP-hydrolyzing) activity"/>
    <property type="evidence" value="ECO:0007669"/>
    <property type="project" value="TreeGrafter"/>
</dbReference>
<comment type="caution">
    <text evidence="5">The sequence shown here is derived from an EMBL/GenBank/DDBJ whole genome shotgun (WGS) entry which is preliminary data.</text>
</comment>
<feature type="domain" description="Acetophenone carboxylase-like C-terminal" evidence="4">
    <location>
        <begin position="502"/>
        <end position="669"/>
    </location>
</feature>
<dbReference type="InterPro" id="IPR008040">
    <property type="entry name" value="Hydant_A_N"/>
</dbReference>
<dbReference type="InterPro" id="IPR045079">
    <property type="entry name" value="Oxoprolinase-like"/>
</dbReference>
<dbReference type="Proteomes" id="UP000769766">
    <property type="component" value="Unassembled WGS sequence"/>
</dbReference>
<dbReference type="Pfam" id="PF01968">
    <property type="entry name" value="Hydantoinase_A"/>
    <property type="match status" value="1"/>
</dbReference>
<feature type="domain" description="Hydantoinase/oxoprolinase N-terminal" evidence="3">
    <location>
        <begin position="5"/>
        <end position="179"/>
    </location>
</feature>
<dbReference type="PANTHER" id="PTHR11365">
    <property type="entry name" value="5-OXOPROLINASE RELATED"/>
    <property type="match status" value="1"/>
</dbReference>
<accession>A0A932CR97</accession>
<dbReference type="InterPro" id="IPR043129">
    <property type="entry name" value="ATPase_NBD"/>
</dbReference>
<keyword evidence="1" id="KW-0175">Coiled coil</keyword>
<sequence length="681" mass="74614">MPRHRVGIDVGGTFTDGVVYNEETKEMRVIKVPSTPRSPEEGILNSVTQSEVPISEISFFSHGTTVATNALITRNYPRTGAVFTKGFRDIHEIRRSDKPDIWDIYKDVAPPYVLRRDRLEVEERIDYAGKILTPLSQGSVRRVAELFRKRGMKAVAVCLINSYVNPQHELDVKRILEEELPGVFICTSSETVSEIFEHERFSTAIQNACLGPAVKGYLERLEHRLRELGYQGDVLVLHSGGGVMTAAMAGNFAARMALSGPCAGASVMKYIAELCGYPSAIGLDMGGTSADISFMYEHDLRTRYESYVEFGYPIIFPSIEVISIGAGGGSIAWIDEGGSLRNGPQSAGADPGPACYPSGGAEPTNTDANLLLGRLGEALIGGAIRLNPAAAHQAIQARVADRLGLDPIRAAMSILQVANANMCDALRLVSIERGYDPRELALVGFGGAGPLHAAFLAQEVHIPTVIIPPFPGITSAMGCLIVPVRHDLARNMLVEAQKVDLDRLEREFQAMEEEAHRRLDAEGIQPERREIKRYLDMRYLGQWRSLAIPCPPPLGSLEALMERFHQEHEREFAFMDRDKNIEIYGLRVVAIGDMIRPELPQGKVGGSLQDAWKGVRPVYFEAANGFVEANLYDRQTIPVGSVLQGPAIVEQVDTTTVIPPGLTARVDDYSNIIIDIGGKGR</sequence>
<dbReference type="InterPro" id="IPR049517">
    <property type="entry name" value="ACX-like_C"/>
</dbReference>
<dbReference type="GO" id="GO:0006749">
    <property type="term" value="P:glutathione metabolic process"/>
    <property type="evidence" value="ECO:0007669"/>
    <property type="project" value="TreeGrafter"/>
</dbReference>
<dbReference type="GO" id="GO:0005829">
    <property type="term" value="C:cytosol"/>
    <property type="evidence" value="ECO:0007669"/>
    <property type="project" value="TreeGrafter"/>
</dbReference>
<evidence type="ECO:0000259" key="2">
    <source>
        <dbReference type="Pfam" id="PF01968"/>
    </source>
</evidence>
<dbReference type="Pfam" id="PF19278">
    <property type="entry name" value="Hydant_A_C"/>
    <property type="match status" value="1"/>
</dbReference>
<name>A0A932CR97_UNCTE</name>
<dbReference type="EMBL" id="JACPRF010000415">
    <property type="protein sequence ID" value="MBI2877922.1"/>
    <property type="molecule type" value="Genomic_DNA"/>
</dbReference>
<evidence type="ECO:0000313" key="6">
    <source>
        <dbReference type="Proteomes" id="UP000769766"/>
    </source>
</evidence>
<feature type="coiled-coil region" evidence="1">
    <location>
        <begin position="494"/>
        <end position="521"/>
    </location>
</feature>
<evidence type="ECO:0000259" key="4">
    <source>
        <dbReference type="Pfam" id="PF19278"/>
    </source>
</evidence>
<evidence type="ECO:0000259" key="3">
    <source>
        <dbReference type="Pfam" id="PF05378"/>
    </source>
</evidence>
<evidence type="ECO:0000313" key="5">
    <source>
        <dbReference type="EMBL" id="MBI2877922.1"/>
    </source>
</evidence>
<dbReference type="InterPro" id="IPR002821">
    <property type="entry name" value="Hydantoinase_A"/>
</dbReference>
<dbReference type="AlphaFoldDB" id="A0A932CR97"/>
<protein>
    <submittedName>
        <fullName evidence="5">Hydantoinase/oxoprolinase family protein</fullName>
    </submittedName>
</protein>
<organism evidence="5 6">
    <name type="scientific">Tectimicrobiota bacterium</name>
    <dbReference type="NCBI Taxonomy" id="2528274"/>
    <lineage>
        <taxon>Bacteria</taxon>
        <taxon>Pseudomonadati</taxon>
        <taxon>Nitrospinota/Tectimicrobiota group</taxon>
        <taxon>Candidatus Tectimicrobiota</taxon>
    </lineage>
</organism>
<reference evidence="5" key="1">
    <citation type="submission" date="2020-07" db="EMBL/GenBank/DDBJ databases">
        <title>Huge and variable diversity of episymbiotic CPR bacteria and DPANN archaea in groundwater ecosystems.</title>
        <authorList>
            <person name="He C.Y."/>
            <person name="Keren R."/>
            <person name="Whittaker M."/>
            <person name="Farag I.F."/>
            <person name="Doudna J."/>
            <person name="Cate J.H.D."/>
            <person name="Banfield J.F."/>
        </authorList>
    </citation>
    <scope>NUCLEOTIDE SEQUENCE</scope>
    <source>
        <strain evidence="5">NC_groundwater_672_Ag_B-0.1um_62_36</strain>
    </source>
</reference>